<comment type="similarity">
    <text evidence="2">Belongs to the rickettsiale 17 kDa surface antigen family.</text>
</comment>
<dbReference type="Proteomes" id="UP000662572">
    <property type="component" value="Unassembled WGS sequence"/>
</dbReference>
<comment type="caution">
    <text evidence="7">The sequence shown here is derived from an EMBL/GenBank/DDBJ whole genome shotgun (WGS) entry which is preliminary data.</text>
</comment>
<reference evidence="7" key="1">
    <citation type="journal article" date="2014" name="Int. J. Syst. Evol. Microbiol.">
        <title>Complete genome sequence of Corynebacterium casei LMG S-19264T (=DSM 44701T), isolated from a smear-ripened cheese.</title>
        <authorList>
            <consortium name="US DOE Joint Genome Institute (JGI-PGF)"/>
            <person name="Walter F."/>
            <person name="Albersmeier A."/>
            <person name="Kalinowski J."/>
            <person name="Ruckert C."/>
        </authorList>
    </citation>
    <scope>NUCLEOTIDE SEQUENCE</scope>
    <source>
        <strain evidence="7">KCTC 32296</strain>
    </source>
</reference>
<feature type="signal peptide" evidence="5">
    <location>
        <begin position="1"/>
        <end position="36"/>
    </location>
</feature>
<comment type="subcellular location">
    <subcellularLocation>
        <location evidence="1">Cell outer membrane</location>
        <topology evidence="1">Lipid-anchor</topology>
    </subcellularLocation>
</comment>
<evidence type="ECO:0000256" key="3">
    <source>
        <dbReference type="ARBA" id="ARBA00015281"/>
    </source>
</evidence>
<evidence type="ECO:0000256" key="2">
    <source>
        <dbReference type="ARBA" id="ARBA00008681"/>
    </source>
</evidence>
<keyword evidence="8" id="KW-1185">Reference proteome</keyword>
<accession>A0A918Q8K5</accession>
<evidence type="ECO:0000256" key="1">
    <source>
        <dbReference type="ARBA" id="ARBA00004459"/>
    </source>
</evidence>
<keyword evidence="4" id="KW-0449">Lipoprotein</keyword>
<sequence>MSRKNQSNFSNSKSASIAAAVLGFGLLMGAPLAAQAQNYDGYCYQKSSNARTKGTVIGAVAGAAVGSGVAGKGAKTEGGILGAIVGGAIGNQIGKEHKETSRANCLNSRYYIYDRGYYDPPSPPNGYRTVYFTDRPQYDNYYVRHNGREERWDRRKHGNRDRY</sequence>
<feature type="domain" description="Glycine zipper 2TM" evidence="6">
    <location>
        <begin position="54"/>
        <end position="94"/>
    </location>
</feature>
<gene>
    <name evidence="7" type="ORF">GCM10011273_25510</name>
</gene>
<dbReference type="RefSeq" id="WP_229807738.1">
    <property type="nucleotide sequence ID" value="NZ_BMZB01000003.1"/>
</dbReference>
<proteinExistence type="inferred from homology"/>
<keyword evidence="5" id="KW-0732">Signal</keyword>
<name>A0A918Q8K5_9CAUL</name>
<evidence type="ECO:0000313" key="8">
    <source>
        <dbReference type="Proteomes" id="UP000662572"/>
    </source>
</evidence>
<reference evidence="7" key="2">
    <citation type="submission" date="2020-09" db="EMBL/GenBank/DDBJ databases">
        <authorList>
            <person name="Sun Q."/>
            <person name="Kim S."/>
        </authorList>
    </citation>
    <scope>NUCLEOTIDE SEQUENCE</scope>
    <source>
        <strain evidence="7">KCTC 32296</strain>
    </source>
</reference>
<protein>
    <recommendedName>
        <fullName evidence="3">17 kDa surface antigen</fullName>
    </recommendedName>
</protein>
<dbReference type="Pfam" id="PF05433">
    <property type="entry name" value="Rick_17kDa_Anti"/>
    <property type="match status" value="1"/>
</dbReference>
<dbReference type="InterPro" id="IPR008816">
    <property type="entry name" value="Gly_zipper_2TM_dom"/>
</dbReference>
<dbReference type="GO" id="GO:0009279">
    <property type="term" value="C:cell outer membrane"/>
    <property type="evidence" value="ECO:0007669"/>
    <property type="project" value="UniProtKB-SubCell"/>
</dbReference>
<dbReference type="AlphaFoldDB" id="A0A918Q8K5"/>
<evidence type="ECO:0000256" key="4">
    <source>
        <dbReference type="ARBA" id="ARBA00023288"/>
    </source>
</evidence>
<feature type="chain" id="PRO_5037985751" description="17 kDa surface antigen" evidence="5">
    <location>
        <begin position="37"/>
        <end position="163"/>
    </location>
</feature>
<evidence type="ECO:0000259" key="6">
    <source>
        <dbReference type="Pfam" id="PF05433"/>
    </source>
</evidence>
<evidence type="ECO:0000313" key="7">
    <source>
        <dbReference type="EMBL" id="GGZ37915.1"/>
    </source>
</evidence>
<dbReference type="EMBL" id="BMZB01000003">
    <property type="protein sequence ID" value="GGZ37915.1"/>
    <property type="molecule type" value="Genomic_DNA"/>
</dbReference>
<organism evidence="7 8">
    <name type="scientific">Asticcacaulis endophyticus</name>
    <dbReference type="NCBI Taxonomy" id="1395890"/>
    <lineage>
        <taxon>Bacteria</taxon>
        <taxon>Pseudomonadati</taxon>
        <taxon>Pseudomonadota</taxon>
        <taxon>Alphaproteobacteria</taxon>
        <taxon>Caulobacterales</taxon>
        <taxon>Caulobacteraceae</taxon>
        <taxon>Asticcacaulis</taxon>
    </lineage>
</organism>
<evidence type="ECO:0000256" key="5">
    <source>
        <dbReference type="SAM" id="SignalP"/>
    </source>
</evidence>